<accession>A0ABN9WK39</accession>
<sequence>MLLDPAVPSSSDLLPSRASALSDIAGFPSVHPPDLSECMPVLVIVRRSGCIHSFGEVVLGLLTAANSDLIALHFSLSFFQQLPEDHEVRVDRGCIPVAVIMGVARKCSRVDRFS</sequence>
<evidence type="ECO:0000313" key="1">
    <source>
        <dbReference type="EMBL" id="CAK0886925.1"/>
    </source>
</evidence>
<name>A0ABN9WK39_9DINO</name>
<dbReference type="EMBL" id="CAUYUJ010018869">
    <property type="protein sequence ID" value="CAK0886925.1"/>
    <property type="molecule type" value="Genomic_DNA"/>
</dbReference>
<comment type="caution">
    <text evidence="1">The sequence shown here is derived from an EMBL/GenBank/DDBJ whole genome shotgun (WGS) entry which is preliminary data.</text>
</comment>
<reference evidence="1" key="1">
    <citation type="submission" date="2023-10" db="EMBL/GenBank/DDBJ databases">
        <authorList>
            <person name="Chen Y."/>
            <person name="Shah S."/>
            <person name="Dougan E. K."/>
            <person name="Thang M."/>
            <person name="Chan C."/>
        </authorList>
    </citation>
    <scope>NUCLEOTIDE SEQUENCE [LARGE SCALE GENOMIC DNA]</scope>
</reference>
<organism evidence="1 2">
    <name type="scientific">Prorocentrum cordatum</name>
    <dbReference type="NCBI Taxonomy" id="2364126"/>
    <lineage>
        <taxon>Eukaryota</taxon>
        <taxon>Sar</taxon>
        <taxon>Alveolata</taxon>
        <taxon>Dinophyceae</taxon>
        <taxon>Prorocentrales</taxon>
        <taxon>Prorocentraceae</taxon>
        <taxon>Prorocentrum</taxon>
    </lineage>
</organism>
<dbReference type="Proteomes" id="UP001189429">
    <property type="component" value="Unassembled WGS sequence"/>
</dbReference>
<keyword evidence="2" id="KW-1185">Reference proteome</keyword>
<proteinExistence type="predicted"/>
<evidence type="ECO:0000313" key="2">
    <source>
        <dbReference type="Proteomes" id="UP001189429"/>
    </source>
</evidence>
<gene>
    <name evidence="1" type="ORF">PCOR1329_LOCUS68140</name>
</gene>
<protein>
    <submittedName>
        <fullName evidence="1">Uncharacterized protein</fullName>
    </submittedName>
</protein>